<feature type="region of interest" description="Disordered" evidence="1">
    <location>
        <begin position="220"/>
        <end position="276"/>
    </location>
</feature>
<feature type="compositionally biased region" description="Low complexity" evidence="1">
    <location>
        <begin position="261"/>
        <end position="276"/>
    </location>
</feature>
<keyword evidence="3" id="KW-1185">Reference proteome</keyword>
<reference evidence="2 3" key="1">
    <citation type="submission" date="2024-01" db="EMBL/GenBank/DDBJ databases">
        <authorList>
            <person name="Allen C."/>
            <person name="Tagirdzhanova G."/>
        </authorList>
    </citation>
    <scope>NUCLEOTIDE SEQUENCE [LARGE SCALE GENOMIC DNA]</scope>
    <source>
        <strain evidence="2 3">CBS 119000</strain>
    </source>
</reference>
<feature type="region of interest" description="Disordered" evidence="1">
    <location>
        <begin position="123"/>
        <end position="185"/>
    </location>
</feature>
<evidence type="ECO:0000313" key="2">
    <source>
        <dbReference type="EMBL" id="CAK7263971.1"/>
    </source>
</evidence>
<feature type="region of interest" description="Disordered" evidence="1">
    <location>
        <begin position="381"/>
        <end position="428"/>
    </location>
</feature>
<dbReference type="Proteomes" id="UP001642502">
    <property type="component" value="Unassembled WGS sequence"/>
</dbReference>
<comment type="caution">
    <text evidence="2">The sequence shown here is derived from an EMBL/GenBank/DDBJ whole genome shotgun (WGS) entry which is preliminary data.</text>
</comment>
<feature type="compositionally biased region" description="Polar residues" evidence="1">
    <location>
        <begin position="171"/>
        <end position="180"/>
    </location>
</feature>
<feature type="region of interest" description="Disordered" evidence="1">
    <location>
        <begin position="1"/>
        <end position="68"/>
    </location>
</feature>
<feature type="compositionally biased region" description="Basic and acidic residues" evidence="1">
    <location>
        <begin position="155"/>
        <end position="164"/>
    </location>
</feature>
<feature type="compositionally biased region" description="Polar residues" evidence="1">
    <location>
        <begin position="126"/>
        <end position="150"/>
    </location>
</feature>
<protein>
    <submittedName>
        <fullName evidence="2">Uncharacterized protein</fullName>
    </submittedName>
</protein>
<sequence>MLPHKKTSEVIDLTNEPEPEPKADLKSEILSMSAHKPRPPPLAYKHSSQSQSHSQPQNQTRAQQEHFSAILGQPDFVPVTSSFDGQLLRTSASISYPAASKSPRAPIGLEMFCSRRYSVSGIPANLTGSGSSKPAATGTTSKPAGSNTQLEPDDQTTRPLRDSTELASPLCQPSGQSAPSWSFERLESAAEKRAAAAPAALSTRPSVFDSSDKHLAQLSQKLSARRSFGNRSSTASTHSSPTKSRGQTIPSLPAHFGKVRSPPLAADSSQQQQSLSMQHHETCLDCHRQSLRQFAPSRASALSNDLLYYQRQTMSFWDTQMRDQQQFRQRAHEAEAQRNNSHRQAERQRQLEQQKRQEQQELWRAREMQLIEERVQREKHTEQQLQQQESQEQQQQDKTQRLQQLQRQQHQQQQHLANAYAQAQTQQQHHIFHFSASANRIDSPVRAAHH</sequence>
<organism evidence="2 3">
    <name type="scientific">Sporothrix epigloea</name>
    <dbReference type="NCBI Taxonomy" id="1892477"/>
    <lineage>
        <taxon>Eukaryota</taxon>
        <taxon>Fungi</taxon>
        <taxon>Dikarya</taxon>
        <taxon>Ascomycota</taxon>
        <taxon>Pezizomycotina</taxon>
        <taxon>Sordariomycetes</taxon>
        <taxon>Sordariomycetidae</taxon>
        <taxon>Ophiostomatales</taxon>
        <taxon>Ophiostomataceae</taxon>
        <taxon>Sporothrix</taxon>
    </lineage>
</organism>
<dbReference type="EMBL" id="CAWUON010000005">
    <property type="protein sequence ID" value="CAK7263971.1"/>
    <property type="molecule type" value="Genomic_DNA"/>
</dbReference>
<feature type="compositionally biased region" description="Polar residues" evidence="1">
    <location>
        <begin position="229"/>
        <end position="250"/>
    </location>
</feature>
<feature type="compositionally biased region" description="Low complexity" evidence="1">
    <location>
        <begin position="383"/>
        <end position="428"/>
    </location>
</feature>
<name>A0ABP0DAR4_9PEZI</name>
<feature type="region of interest" description="Disordered" evidence="1">
    <location>
        <begin position="323"/>
        <end position="353"/>
    </location>
</feature>
<proteinExistence type="predicted"/>
<evidence type="ECO:0000313" key="3">
    <source>
        <dbReference type="Proteomes" id="UP001642502"/>
    </source>
</evidence>
<accession>A0ABP0DAR4</accession>
<evidence type="ECO:0000256" key="1">
    <source>
        <dbReference type="SAM" id="MobiDB-lite"/>
    </source>
</evidence>
<gene>
    <name evidence="2" type="ORF">SEPCBS119000_000756</name>
</gene>
<feature type="compositionally biased region" description="Low complexity" evidence="1">
    <location>
        <begin position="47"/>
        <end position="59"/>
    </location>
</feature>
<feature type="compositionally biased region" description="Basic and acidic residues" evidence="1">
    <location>
        <begin position="343"/>
        <end position="353"/>
    </location>
</feature>